<accession>A0A178KJ37</accession>
<dbReference type="PROSITE" id="PS50263">
    <property type="entry name" value="CN_HYDROLASE"/>
    <property type="match status" value="1"/>
</dbReference>
<evidence type="ECO:0000313" key="3">
    <source>
        <dbReference type="EMBL" id="OAN16622.1"/>
    </source>
</evidence>
<evidence type="ECO:0000259" key="2">
    <source>
        <dbReference type="PROSITE" id="PS50263"/>
    </source>
</evidence>
<dbReference type="GO" id="GO:0016811">
    <property type="term" value="F:hydrolase activity, acting on carbon-nitrogen (but not peptide) bonds, in linear amides"/>
    <property type="evidence" value="ECO:0007669"/>
    <property type="project" value="InterPro"/>
</dbReference>
<dbReference type="CDD" id="cd07572">
    <property type="entry name" value="nit"/>
    <property type="match status" value="1"/>
</dbReference>
<dbReference type="InterPro" id="IPR003010">
    <property type="entry name" value="C-N_Hydrolase"/>
</dbReference>
<feature type="domain" description="CN hydrolase" evidence="2">
    <location>
        <begin position="2"/>
        <end position="249"/>
    </location>
</feature>
<dbReference type="PANTHER" id="PTHR23088">
    <property type="entry name" value="NITRILASE-RELATED"/>
    <property type="match status" value="1"/>
</dbReference>
<dbReference type="STRING" id="858640.A3K86_10175"/>
<organism evidence="3 4">
    <name type="scientific">Photobacterium jeanii</name>
    <dbReference type="NCBI Taxonomy" id="858640"/>
    <lineage>
        <taxon>Bacteria</taxon>
        <taxon>Pseudomonadati</taxon>
        <taxon>Pseudomonadota</taxon>
        <taxon>Gammaproteobacteria</taxon>
        <taxon>Vibrionales</taxon>
        <taxon>Vibrionaceae</taxon>
        <taxon>Photobacterium</taxon>
    </lineage>
</organism>
<evidence type="ECO:0000256" key="1">
    <source>
        <dbReference type="ARBA" id="ARBA00022801"/>
    </source>
</evidence>
<evidence type="ECO:0000313" key="4">
    <source>
        <dbReference type="Proteomes" id="UP000078503"/>
    </source>
</evidence>
<dbReference type="Proteomes" id="UP000078503">
    <property type="component" value="Unassembled WGS sequence"/>
</dbReference>
<comment type="caution">
    <text evidence="3">The sequence shown here is derived from an EMBL/GenBank/DDBJ whole genome shotgun (WGS) entry which is preliminary data.</text>
</comment>
<dbReference type="AlphaFoldDB" id="A0A178KJ37"/>
<proteinExistence type="predicted"/>
<sequence length="276" mass="30825">MNKIGIVQMNSGRDPEVNLAKLKKKLQGLQLQGARWVVTPENALIFGDREDYQRHAEPLGDGPIQQAVAELARRLELWIVVGSFPIRQSDGRLTSTALVFDAQGHLVAHYHKIHMFDVEVEDKHHSYRESDTFTAGNDAVVVPTPFGNIGLSICYDVRFAPLYTALREQGADIIVVPAAFTRVTGQAHWDVLLRARAIETQCWVIAAAQAGEHFDGRETWGHSMVVDPWGQVVACQPQGRGVLTADIDLNLSHTIRTNMPLMQHAKYRVHQCHNKS</sequence>
<keyword evidence="4" id="KW-1185">Reference proteome</keyword>
<dbReference type="InterPro" id="IPR045254">
    <property type="entry name" value="Nit1/2_C-N_Hydrolase"/>
</dbReference>
<dbReference type="PANTHER" id="PTHR23088:SF27">
    <property type="entry name" value="DEAMINATED GLUTATHIONE AMIDASE"/>
    <property type="match status" value="1"/>
</dbReference>
<reference evidence="3 4" key="1">
    <citation type="submission" date="2016-03" db="EMBL/GenBank/DDBJ databases">
        <title>Photobacterium proteolyticum sp. nov. a protease producing bacterium isolated from ocean sediments of Laizhou Bay.</title>
        <authorList>
            <person name="Li Y."/>
        </authorList>
    </citation>
    <scope>NUCLEOTIDE SEQUENCE [LARGE SCALE GENOMIC DNA]</scope>
    <source>
        <strain evidence="3 4">R-40508</strain>
    </source>
</reference>
<dbReference type="RefSeq" id="WP_068330885.1">
    <property type="nucleotide sequence ID" value="NZ_LVHF01000018.1"/>
</dbReference>
<dbReference type="Pfam" id="PF00795">
    <property type="entry name" value="CN_hydrolase"/>
    <property type="match status" value="1"/>
</dbReference>
<dbReference type="InterPro" id="IPR036526">
    <property type="entry name" value="C-N_Hydrolase_sf"/>
</dbReference>
<dbReference type="SUPFAM" id="SSF56317">
    <property type="entry name" value="Carbon-nitrogen hydrolase"/>
    <property type="match status" value="1"/>
</dbReference>
<gene>
    <name evidence="3" type="ORF">A3K86_10175</name>
</gene>
<name>A0A178KJ37_9GAMM</name>
<keyword evidence="1 3" id="KW-0378">Hydrolase</keyword>
<dbReference type="OrthoDB" id="9811121at2"/>
<dbReference type="EMBL" id="LVHF01000018">
    <property type="protein sequence ID" value="OAN16622.1"/>
    <property type="molecule type" value="Genomic_DNA"/>
</dbReference>
<dbReference type="Gene3D" id="3.60.110.10">
    <property type="entry name" value="Carbon-nitrogen hydrolase"/>
    <property type="match status" value="1"/>
</dbReference>
<protein>
    <submittedName>
        <fullName evidence="3">Amidohydrolase</fullName>
    </submittedName>
</protein>